<dbReference type="PANTHER" id="PTHR30606:SF9">
    <property type="entry name" value="LIPID A BIOSYNTHESIS LAUROYLTRANSFERASE"/>
    <property type="match status" value="1"/>
</dbReference>
<protein>
    <submittedName>
        <fullName evidence="8">Lipid A biosynthesis lauroyl acyltransferase</fullName>
        <ecNumber evidence="8">2.3.1.-</ecNumber>
    </submittedName>
    <submittedName>
        <fullName evidence="7">Lysophospholipid acyltransferase family protein</fullName>
    </submittedName>
</protein>
<evidence type="ECO:0000256" key="6">
    <source>
        <dbReference type="ARBA" id="ARBA00023315"/>
    </source>
</evidence>
<reference evidence="8 9" key="1">
    <citation type="submission" date="2018-06" db="EMBL/GenBank/DDBJ databases">
        <authorList>
            <consortium name="Pathogen Informatics"/>
            <person name="Doyle S."/>
        </authorList>
    </citation>
    <scope>NUCLEOTIDE SEQUENCE [LARGE SCALE GENOMIC DNA]</scope>
    <source>
        <strain evidence="8 9">NCTC11997</strain>
    </source>
</reference>
<keyword evidence="2" id="KW-1003">Cell membrane</keyword>
<reference evidence="7 10" key="2">
    <citation type="submission" date="2020-12" db="EMBL/GenBank/DDBJ databases">
        <title>FDA dAtabase for Regulatory Grade micrObial Sequences (FDA-ARGOS): Supporting development and validation of Infectious Disease Dx tests.</title>
        <authorList>
            <person name="Sproer C."/>
            <person name="Gronow S."/>
            <person name="Severitt S."/>
            <person name="Schroder I."/>
            <person name="Tallon L."/>
            <person name="Sadzewicz L."/>
            <person name="Zhao X."/>
            <person name="Boylan J."/>
            <person name="Ott S."/>
            <person name="Bowen H."/>
            <person name="Vavikolanu K."/>
            <person name="Mehta A."/>
            <person name="Aluvathingal J."/>
            <person name="Nadendla S."/>
            <person name="Lowell S."/>
            <person name="Myers T."/>
            <person name="Yan Y."/>
            <person name="Sichtig H."/>
        </authorList>
    </citation>
    <scope>NUCLEOTIDE SEQUENCE [LARGE SCALE GENOMIC DNA]</scope>
    <source>
        <strain evidence="7 10">FDAARGOS_872</strain>
    </source>
</reference>
<evidence type="ECO:0000256" key="5">
    <source>
        <dbReference type="ARBA" id="ARBA00023136"/>
    </source>
</evidence>
<evidence type="ECO:0000256" key="1">
    <source>
        <dbReference type="ARBA" id="ARBA00004533"/>
    </source>
</evidence>
<dbReference type="OrthoDB" id="9803456at2"/>
<comment type="subcellular location">
    <subcellularLocation>
        <location evidence="1">Cell inner membrane</location>
    </subcellularLocation>
</comment>
<dbReference type="EC" id="2.3.1.-" evidence="8"/>
<dbReference type="EMBL" id="UGSB01000001">
    <property type="protein sequence ID" value="SUA53112.1"/>
    <property type="molecule type" value="Genomic_DNA"/>
</dbReference>
<dbReference type="Pfam" id="PF03279">
    <property type="entry name" value="Lip_A_acyltrans"/>
    <property type="match status" value="1"/>
</dbReference>
<evidence type="ECO:0000313" key="8">
    <source>
        <dbReference type="EMBL" id="SUA53112.1"/>
    </source>
</evidence>
<evidence type="ECO:0000313" key="10">
    <source>
        <dbReference type="Proteomes" id="UP000594903"/>
    </source>
</evidence>
<dbReference type="Proteomes" id="UP000254603">
    <property type="component" value="Unassembled WGS sequence"/>
</dbReference>
<keyword evidence="3" id="KW-0997">Cell inner membrane</keyword>
<proteinExistence type="predicted"/>
<sequence length="299" mass="34973">MSHSFTYKVLNRLFNFLGNLSLKNRLRVGAFLNFIAPLVMKRRIAIVKKNFELSFPEATQAQRTEWQKQHTRALCQSIVDRGFIWYGDEEKIKQQVNLKNFHHLQEAMDNKEPIILLAPHFVGLDVAASRMTMIVPESATIYTAQRQPDIDKIIRDGRARFNKVHLIERKDGVRGMLRYLKQGFPVYYLPDMDFGRKGSIFVPFFDIPVATLPTTAVLAEKWGATIIPIYSYWDRQTGHYEVEVLPPLENFLGGRSVEEATTYVNELIEDLILRDPSQYYWVHRRFKTRPNPDEPTYYQ</sequence>
<accession>A0A378XDZ8</accession>
<keyword evidence="10" id="KW-1185">Reference proteome</keyword>
<dbReference type="PIRSF" id="PIRSF026649">
    <property type="entry name" value="MsbB"/>
    <property type="match status" value="1"/>
</dbReference>
<evidence type="ECO:0000256" key="4">
    <source>
        <dbReference type="ARBA" id="ARBA00022679"/>
    </source>
</evidence>
<dbReference type="InterPro" id="IPR004960">
    <property type="entry name" value="LipA_acyltrans"/>
</dbReference>
<dbReference type="CDD" id="cd07984">
    <property type="entry name" value="LPLAT_LABLAT-like"/>
    <property type="match status" value="1"/>
</dbReference>
<evidence type="ECO:0000313" key="7">
    <source>
        <dbReference type="EMBL" id="QPT40904.1"/>
    </source>
</evidence>
<dbReference type="STRING" id="1122619.GCA_000373745_02044"/>
<dbReference type="GO" id="GO:0009247">
    <property type="term" value="P:glycolipid biosynthetic process"/>
    <property type="evidence" value="ECO:0007669"/>
    <property type="project" value="UniProtKB-ARBA"/>
</dbReference>
<evidence type="ECO:0000256" key="2">
    <source>
        <dbReference type="ARBA" id="ARBA00022475"/>
    </source>
</evidence>
<dbReference type="GO" id="GO:0016746">
    <property type="term" value="F:acyltransferase activity"/>
    <property type="evidence" value="ECO:0007669"/>
    <property type="project" value="UniProtKB-KW"/>
</dbReference>
<dbReference type="RefSeq" id="WP_018575227.1">
    <property type="nucleotide sequence ID" value="NZ_CP065725.1"/>
</dbReference>
<dbReference type="Proteomes" id="UP000594903">
    <property type="component" value="Chromosome"/>
</dbReference>
<keyword evidence="5" id="KW-0472">Membrane</keyword>
<evidence type="ECO:0000256" key="3">
    <source>
        <dbReference type="ARBA" id="ARBA00022519"/>
    </source>
</evidence>
<keyword evidence="6 8" id="KW-0012">Acyltransferase</keyword>
<organism evidence="8 9">
    <name type="scientific">Oligella ureolytica</name>
    <dbReference type="NCBI Taxonomy" id="90244"/>
    <lineage>
        <taxon>Bacteria</taxon>
        <taxon>Pseudomonadati</taxon>
        <taxon>Pseudomonadota</taxon>
        <taxon>Betaproteobacteria</taxon>
        <taxon>Burkholderiales</taxon>
        <taxon>Alcaligenaceae</taxon>
        <taxon>Oligella</taxon>
    </lineage>
</organism>
<name>A0A378XDZ8_9BURK</name>
<dbReference type="EMBL" id="CP065725">
    <property type="protein sequence ID" value="QPT40904.1"/>
    <property type="molecule type" value="Genomic_DNA"/>
</dbReference>
<gene>
    <name evidence="8" type="primary">htrB</name>
    <name evidence="7" type="ORF">I6G29_04925</name>
    <name evidence="8" type="ORF">NCTC11997_01037</name>
</gene>
<dbReference type="PANTHER" id="PTHR30606">
    <property type="entry name" value="LIPID A BIOSYNTHESIS LAUROYL ACYLTRANSFERASE"/>
    <property type="match status" value="1"/>
</dbReference>
<evidence type="ECO:0000313" key="9">
    <source>
        <dbReference type="Proteomes" id="UP000254603"/>
    </source>
</evidence>
<keyword evidence="4 8" id="KW-0808">Transferase</keyword>
<dbReference type="AlphaFoldDB" id="A0A378XDZ8"/>
<dbReference type="GO" id="GO:0005886">
    <property type="term" value="C:plasma membrane"/>
    <property type="evidence" value="ECO:0007669"/>
    <property type="project" value="UniProtKB-SubCell"/>
</dbReference>